<feature type="domain" description="Prepilin type IV endopeptidase peptidase" evidence="8">
    <location>
        <begin position="108"/>
        <end position="211"/>
    </location>
</feature>
<name>A0A4U8Q8Y4_9FIRM</name>
<dbReference type="Pfam" id="PF01478">
    <property type="entry name" value="Peptidase_A24"/>
    <property type="match status" value="1"/>
</dbReference>
<dbReference type="InterPro" id="IPR000045">
    <property type="entry name" value="Prepilin_IV_endopep_pep"/>
</dbReference>
<dbReference type="PANTHER" id="PTHR30487">
    <property type="entry name" value="TYPE 4 PREPILIN-LIKE PROTEINS LEADER PEPTIDE-PROCESSING ENZYME"/>
    <property type="match status" value="1"/>
</dbReference>
<evidence type="ECO:0000256" key="1">
    <source>
        <dbReference type="ARBA" id="ARBA00004651"/>
    </source>
</evidence>
<evidence type="ECO:0000259" key="9">
    <source>
        <dbReference type="Pfam" id="PF06750"/>
    </source>
</evidence>
<dbReference type="GO" id="GO:0006465">
    <property type="term" value="P:signal peptide processing"/>
    <property type="evidence" value="ECO:0007669"/>
    <property type="project" value="TreeGrafter"/>
</dbReference>
<feature type="transmembrane region" description="Helical" evidence="7">
    <location>
        <begin position="227"/>
        <end position="249"/>
    </location>
</feature>
<accession>A0A4U8Q8Y4</accession>
<feature type="transmembrane region" description="Helical" evidence="7">
    <location>
        <begin position="196"/>
        <end position="215"/>
    </location>
</feature>
<evidence type="ECO:0000259" key="8">
    <source>
        <dbReference type="Pfam" id="PF01478"/>
    </source>
</evidence>
<feature type="transmembrane region" description="Helical" evidence="7">
    <location>
        <begin position="128"/>
        <end position="148"/>
    </location>
</feature>
<dbReference type="InterPro" id="IPR010627">
    <property type="entry name" value="Prepilin_pept_A24_N"/>
</dbReference>
<evidence type="ECO:0000313" key="11">
    <source>
        <dbReference type="Proteomes" id="UP000306509"/>
    </source>
</evidence>
<gene>
    <name evidence="10" type="primary">comC_1</name>
    <name evidence="10" type="ORF">DSM106044_01660</name>
</gene>
<evidence type="ECO:0000256" key="7">
    <source>
        <dbReference type="SAM" id="Phobius"/>
    </source>
</evidence>
<dbReference type="Proteomes" id="UP000306509">
    <property type="component" value="Unassembled WGS sequence"/>
</dbReference>
<dbReference type="GO" id="GO:0005886">
    <property type="term" value="C:plasma membrane"/>
    <property type="evidence" value="ECO:0007669"/>
    <property type="project" value="UniProtKB-SubCell"/>
</dbReference>
<organism evidence="10 11">
    <name type="scientific">Robinsoniella peoriensis</name>
    <dbReference type="NCBI Taxonomy" id="180332"/>
    <lineage>
        <taxon>Bacteria</taxon>
        <taxon>Bacillati</taxon>
        <taxon>Bacillota</taxon>
        <taxon>Clostridia</taxon>
        <taxon>Lachnospirales</taxon>
        <taxon>Lachnospiraceae</taxon>
        <taxon>Robinsoniella</taxon>
    </lineage>
</organism>
<feature type="transmembrane region" description="Helical" evidence="7">
    <location>
        <begin position="6"/>
        <end position="29"/>
    </location>
</feature>
<reference evidence="10 11" key="1">
    <citation type="journal article" date="2019" name="Anaerobe">
        <title>Detection of Robinsoniella peoriensis in multiple bone samples of a trauma patient.</title>
        <authorList>
            <person name="Schrottner P."/>
            <person name="Hartwich K."/>
            <person name="Bunk B."/>
            <person name="Schober I."/>
            <person name="Helbig S."/>
            <person name="Rudolph W.W."/>
            <person name="Gunzer F."/>
        </authorList>
    </citation>
    <scope>NUCLEOTIDE SEQUENCE [LARGE SCALE GENOMIC DNA]</scope>
    <source>
        <strain evidence="10 11">DSM 106044</strain>
    </source>
</reference>
<evidence type="ECO:0000256" key="4">
    <source>
        <dbReference type="ARBA" id="ARBA00022692"/>
    </source>
</evidence>
<comment type="similarity">
    <text evidence="2">Belongs to the peptidase A24 family.</text>
</comment>
<feature type="transmembrane region" description="Helical" evidence="7">
    <location>
        <begin position="105"/>
        <end position="122"/>
    </location>
</feature>
<feature type="domain" description="Prepilin peptidase A24 N-terminal" evidence="9">
    <location>
        <begin position="15"/>
        <end position="95"/>
    </location>
</feature>
<dbReference type="InterPro" id="IPR050882">
    <property type="entry name" value="Prepilin_peptidase/N-MTase"/>
</dbReference>
<keyword evidence="6 7" id="KW-0472">Membrane</keyword>
<evidence type="ECO:0000256" key="2">
    <source>
        <dbReference type="ARBA" id="ARBA00005801"/>
    </source>
</evidence>
<keyword evidence="5 7" id="KW-1133">Transmembrane helix</keyword>
<dbReference type="AlphaFoldDB" id="A0A4U8Q8Y4"/>
<evidence type="ECO:0000256" key="6">
    <source>
        <dbReference type="ARBA" id="ARBA00023136"/>
    </source>
</evidence>
<keyword evidence="4 7" id="KW-0812">Transmembrane</keyword>
<comment type="subcellular location">
    <subcellularLocation>
        <location evidence="1">Cell membrane</location>
        <topology evidence="1">Multi-pass membrane protein</topology>
    </subcellularLocation>
</comment>
<comment type="caution">
    <text evidence="10">The sequence shown here is derived from an EMBL/GenBank/DDBJ whole genome shotgun (WGS) entry which is preliminary data.</text>
</comment>
<feature type="transmembrane region" description="Helical" evidence="7">
    <location>
        <begin position="155"/>
        <end position="176"/>
    </location>
</feature>
<sequence>MIDLSYIILYAVNAGIIVGSFLNVCIYRIPRDISINGNHGRSMCMNCKKTLRWFDLIPVISYCILGGKCRFCKKHISLRYPVIELLNGVLWGVASYIWGKSWNTVLYCIFFSVLIIVCMIDWDTMEIPYRFEFIIFGLGVASILINGTESILDHIIGIFAISVPMILITLICGGFGGGDIQLMAVSGFLLGWKANIVAMMVAVIFAGLYGIVIIIHKKKRKLKIPFGPFLSVGLIFASIWGNKIFEWYISLY</sequence>
<dbReference type="EMBL" id="QGQD01000038">
    <property type="protein sequence ID" value="TLD01440.1"/>
    <property type="molecule type" value="Genomic_DNA"/>
</dbReference>
<evidence type="ECO:0000256" key="5">
    <source>
        <dbReference type="ARBA" id="ARBA00022989"/>
    </source>
</evidence>
<proteinExistence type="inferred from homology"/>
<dbReference type="Gene3D" id="1.20.120.1220">
    <property type="match status" value="1"/>
</dbReference>
<protein>
    <submittedName>
        <fullName evidence="10">Late competence protein ComC</fullName>
    </submittedName>
</protein>
<evidence type="ECO:0000313" key="10">
    <source>
        <dbReference type="EMBL" id="TLD01440.1"/>
    </source>
</evidence>
<keyword evidence="11" id="KW-1185">Reference proteome</keyword>
<dbReference type="GO" id="GO:0004190">
    <property type="term" value="F:aspartic-type endopeptidase activity"/>
    <property type="evidence" value="ECO:0007669"/>
    <property type="project" value="InterPro"/>
</dbReference>
<dbReference type="Pfam" id="PF06750">
    <property type="entry name" value="A24_N_bact"/>
    <property type="match status" value="1"/>
</dbReference>
<evidence type="ECO:0000256" key="3">
    <source>
        <dbReference type="ARBA" id="ARBA00022475"/>
    </source>
</evidence>
<dbReference type="STRING" id="180332.GCA_000797495_03367"/>
<dbReference type="PANTHER" id="PTHR30487:SF0">
    <property type="entry name" value="PREPILIN LEADER PEPTIDASE_N-METHYLTRANSFERASE-RELATED"/>
    <property type="match status" value="1"/>
</dbReference>
<keyword evidence="3" id="KW-1003">Cell membrane</keyword>
<dbReference type="RefSeq" id="WP_138002249.1">
    <property type="nucleotide sequence ID" value="NZ_QGQD01000038.1"/>
</dbReference>